<accession>K6CYE4</accession>
<dbReference type="Gene3D" id="3.30.565.10">
    <property type="entry name" value="Histidine kinase-like ATPase, C-terminal domain"/>
    <property type="match status" value="1"/>
</dbReference>
<dbReference type="PATRIC" id="fig|1117379.3.peg.4446"/>
<dbReference type="Pfam" id="PF00672">
    <property type="entry name" value="HAMP"/>
    <property type="match status" value="1"/>
</dbReference>
<dbReference type="Pfam" id="PF02518">
    <property type="entry name" value="HATPase_c"/>
    <property type="match status" value="1"/>
</dbReference>
<dbReference type="Gene3D" id="6.10.340.10">
    <property type="match status" value="1"/>
</dbReference>
<evidence type="ECO:0000256" key="4">
    <source>
        <dbReference type="ARBA" id="ARBA00022679"/>
    </source>
</evidence>
<dbReference type="PANTHER" id="PTHR34220:SF7">
    <property type="entry name" value="SENSOR HISTIDINE KINASE YPDA"/>
    <property type="match status" value="1"/>
</dbReference>
<comment type="subcellular location">
    <subcellularLocation>
        <location evidence="1">Cell membrane</location>
        <topology evidence="1">Multi-pass membrane protein</topology>
    </subcellularLocation>
</comment>
<evidence type="ECO:0000256" key="6">
    <source>
        <dbReference type="ARBA" id="ARBA00022777"/>
    </source>
</evidence>
<organism evidence="11 12">
    <name type="scientific">Neobacillus bataviensis LMG 21833</name>
    <dbReference type="NCBI Taxonomy" id="1117379"/>
    <lineage>
        <taxon>Bacteria</taxon>
        <taxon>Bacillati</taxon>
        <taxon>Bacillota</taxon>
        <taxon>Bacilli</taxon>
        <taxon>Bacillales</taxon>
        <taxon>Bacillaceae</taxon>
        <taxon>Neobacillus</taxon>
    </lineage>
</organism>
<protein>
    <submittedName>
        <fullName evidence="11">Integral membrane sensor signal transduction histidine kinase</fullName>
    </submittedName>
</protein>
<name>K6CYE4_9BACI</name>
<dbReference type="InterPro" id="IPR050640">
    <property type="entry name" value="Bact_2-comp_sensor_kinase"/>
</dbReference>
<dbReference type="PANTHER" id="PTHR34220">
    <property type="entry name" value="SENSOR HISTIDINE KINASE YPDA"/>
    <property type="match status" value="1"/>
</dbReference>
<keyword evidence="12" id="KW-1185">Reference proteome</keyword>
<keyword evidence="8 9" id="KW-0472">Membrane</keyword>
<dbReference type="GO" id="GO:0005886">
    <property type="term" value="C:plasma membrane"/>
    <property type="evidence" value="ECO:0007669"/>
    <property type="project" value="UniProtKB-SubCell"/>
</dbReference>
<dbReference type="InterPro" id="IPR036890">
    <property type="entry name" value="HATPase_C_sf"/>
</dbReference>
<proteinExistence type="predicted"/>
<gene>
    <name evidence="11" type="ORF">BABA_21446</name>
</gene>
<evidence type="ECO:0000256" key="7">
    <source>
        <dbReference type="ARBA" id="ARBA00022989"/>
    </source>
</evidence>
<evidence type="ECO:0000313" key="11">
    <source>
        <dbReference type="EMBL" id="EKN65252.1"/>
    </source>
</evidence>
<keyword evidence="3" id="KW-0597">Phosphoprotein</keyword>
<dbReference type="Pfam" id="PF02743">
    <property type="entry name" value="dCache_1"/>
    <property type="match status" value="1"/>
</dbReference>
<keyword evidence="4" id="KW-0808">Transferase</keyword>
<dbReference type="SUPFAM" id="SSF55874">
    <property type="entry name" value="ATPase domain of HSP90 chaperone/DNA topoisomerase II/histidine kinase"/>
    <property type="match status" value="1"/>
</dbReference>
<dbReference type="GO" id="GO:0000155">
    <property type="term" value="F:phosphorelay sensor kinase activity"/>
    <property type="evidence" value="ECO:0007669"/>
    <property type="project" value="InterPro"/>
</dbReference>
<dbReference type="AlphaFoldDB" id="K6CYE4"/>
<dbReference type="CDD" id="cd12912">
    <property type="entry name" value="PDC2_MCP_like"/>
    <property type="match status" value="1"/>
</dbReference>
<dbReference type="OrthoDB" id="9776552at2"/>
<dbReference type="InterPro" id="IPR033479">
    <property type="entry name" value="dCache_1"/>
</dbReference>
<evidence type="ECO:0000259" key="10">
    <source>
        <dbReference type="PROSITE" id="PS50885"/>
    </source>
</evidence>
<evidence type="ECO:0000256" key="3">
    <source>
        <dbReference type="ARBA" id="ARBA00022553"/>
    </source>
</evidence>
<dbReference type="InterPro" id="IPR003660">
    <property type="entry name" value="HAMP_dom"/>
</dbReference>
<dbReference type="Gene3D" id="3.30.450.20">
    <property type="entry name" value="PAS domain"/>
    <property type="match status" value="1"/>
</dbReference>
<dbReference type="EMBL" id="AJLS01000137">
    <property type="protein sequence ID" value="EKN65252.1"/>
    <property type="molecule type" value="Genomic_DNA"/>
</dbReference>
<evidence type="ECO:0000256" key="9">
    <source>
        <dbReference type="SAM" id="Phobius"/>
    </source>
</evidence>
<keyword evidence="6 11" id="KW-0418">Kinase</keyword>
<keyword evidence="7 9" id="KW-1133">Transmembrane helix</keyword>
<dbReference type="Pfam" id="PF06580">
    <property type="entry name" value="His_kinase"/>
    <property type="match status" value="1"/>
</dbReference>
<evidence type="ECO:0000313" key="12">
    <source>
        <dbReference type="Proteomes" id="UP000006316"/>
    </source>
</evidence>
<comment type="caution">
    <text evidence="11">The sequence shown here is derived from an EMBL/GenBank/DDBJ whole genome shotgun (WGS) entry which is preliminary data.</text>
</comment>
<sequence length="588" mass="67154">MGAMSIKTKLTILIVLTVFVPFILFGVIWYEQSTKVIEKNATQSSVQIVGQLNHHLEYYFNDLERNTLPIFTHPLIQQLLKAETDDLYNRFYLRRQIKKEVIPSLLFSRPDIAGIAIVSNDGLNVTSYGSTSGNKYTVKDLQDENYRILGVSNSGEPILTIARKLIDKTSYQSTGLLLIDIKLNQLSKIINDTQLGKTGMISIVNSDGVIIYHQDKTKLGKKISNADLKQYLLDADGSVIKTDAKGEKIVTFNLSPLTNLITIAEVPKKELMGELLHLRNIASIAIIFITIFSLLIIVVFSFKLIKSLTSLQSKMKEVEMGNLQIRADEGKKDEIGRLNSSFNTMVMEMERLIEDVHKSELKEKEILLKQREAVLQSMQFQVNPHFLYNTLEIINSHAIVEGNMTISRMSTALADIFRYAVEGHHYQVTLYQEMENIKSFIEIQKERYHYLKVEIVLDDTPISKVNAIRLILQPIVENAFKHGYEAHKIKPDYLKIAGQQYETYYLLEITDKGKGMAFESISNFNHAFELRDLEQMNTINYEMLSKGIGLWNVHFRIRSSFGYPYGIYIKESTQSGTIIQIKLPLNTN</sequence>
<evidence type="ECO:0000256" key="2">
    <source>
        <dbReference type="ARBA" id="ARBA00022475"/>
    </source>
</evidence>
<evidence type="ECO:0000256" key="1">
    <source>
        <dbReference type="ARBA" id="ARBA00004651"/>
    </source>
</evidence>
<feature type="transmembrane region" description="Helical" evidence="9">
    <location>
        <begin position="281"/>
        <end position="305"/>
    </location>
</feature>
<dbReference type="InterPro" id="IPR003594">
    <property type="entry name" value="HATPase_dom"/>
</dbReference>
<dbReference type="eggNOG" id="COG2972">
    <property type="taxonomic scope" value="Bacteria"/>
</dbReference>
<dbReference type="SMART" id="SM00304">
    <property type="entry name" value="HAMP"/>
    <property type="match status" value="1"/>
</dbReference>
<evidence type="ECO:0000256" key="5">
    <source>
        <dbReference type="ARBA" id="ARBA00022692"/>
    </source>
</evidence>
<evidence type="ECO:0000256" key="8">
    <source>
        <dbReference type="ARBA" id="ARBA00023136"/>
    </source>
</evidence>
<dbReference type="Proteomes" id="UP000006316">
    <property type="component" value="Unassembled WGS sequence"/>
</dbReference>
<keyword evidence="5 9" id="KW-0812">Transmembrane</keyword>
<dbReference type="InterPro" id="IPR010559">
    <property type="entry name" value="Sig_transdc_His_kin_internal"/>
</dbReference>
<dbReference type="CDD" id="cd06225">
    <property type="entry name" value="HAMP"/>
    <property type="match status" value="1"/>
</dbReference>
<dbReference type="STRING" id="1117379.BABA_21446"/>
<dbReference type="PROSITE" id="PS50885">
    <property type="entry name" value="HAMP"/>
    <property type="match status" value="1"/>
</dbReference>
<feature type="transmembrane region" description="Helical" evidence="9">
    <location>
        <begin position="12"/>
        <end position="30"/>
    </location>
</feature>
<feature type="domain" description="HAMP" evidence="10">
    <location>
        <begin position="302"/>
        <end position="354"/>
    </location>
</feature>
<dbReference type="SUPFAM" id="SSF158472">
    <property type="entry name" value="HAMP domain-like"/>
    <property type="match status" value="1"/>
</dbReference>
<keyword evidence="2" id="KW-1003">Cell membrane</keyword>
<reference evidence="11 12" key="1">
    <citation type="journal article" date="2012" name="Front. Microbiol.">
        <title>Redundancy and modularity in membrane-associated dissimilatory nitrate reduction in Bacillus.</title>
        <authorList>
            <person name="Heylen K."/>
            <person name="Keltjens J."/>
        </authorList>
    </citation>
    <scope>NUCLEOTIDE SEQUENCE [LARGE SCALE GENOMIC DNA]</scope>
    <source>
        <strain evidence="12">LMG 21833T</strain>
    </source>
</reference>